<feature type="compositionally biased region" description="Basic and acidic residues" evidence="1">
    <location>
        <begin position="92"/>
        <end position="102"/>
    </location>
</feature>
<feature type="region of interest" description="Disordered" evidence="1">
    <location>
        <begin position="82"/>
        <end position="117"/>
    </location>
</feature>
<dbReference type="EMBL" id="JADCNM010000004">
    <property type="protein sequence ID" value="KAG0486467.1"/>
    <property type="molecule type" value="Genomic_DNA"/>
</dbReference>
<proteinExistence type="predicted"/>
<organism evidence="3 4">
    <name type="scientific">Vanilla planifolia</name>
    <name type="common">Vanilla</name>
    <dbReference type="NCBI Taxonomy" id="51239"/>
    <lineage>
        <taxon>Eukaryota</taxon>
        <taxon>Viridiplantae</taxon>
        <taxon>Streptophyta</taxon>
        <taxon>Embryophyta</taxon>
        <taxon>Tracheophyta</taxon>
        <taxon>Spermatophyta</taxon>
        <taxon>Magnoliopsida</taxon>
        <taxon>Liliopsida</taxon>
        <taxon>Asparagales</taxon>
        <taxon>Orchidaceae</taxon>
        <taxon>Vanilloideae</taxon>
        <taxon>Vanilleae</taxon>
        <taxon>Vanilla</taxon>
    </lineage>
</organism>
<dbReference type="Proteomes" id="UP000639772">
    <property type="component" value="Unassembled WGS sequence"/>
</dbReference>
<evidence type="ECO:0000256" key="2">
    <source>
        <dbReference type="SAM" id="Phobius"/>
    </source>
</evidence>
<protein>
    <submittedName>
        <fullName evidence="3">Uncharacterized protein</fullName>
    </submittedName>
</protein>
<sequence length="173" mass="20075">MKTIINANVMLEKDWVGNKGEVQWIWKDHVLEKALLFGERFERKNLVKTMEEKGFCKGIRETLSKKQRMIFAVIRGEEEGSHRYSCCSSKPRPRDWRAGERRSGKRQRQGQRNQIGYRGGNRMETAAIGVPVPFLYFFLSTLISFLALDTSARPPAPSVRAFEGVRHLFRRKS</sequence>
<keyword evidence="2" id="KW-0812">Transmembrane</keyword>
<keyword evidence="2" id="KW-0472">Membrane</keyword>
<evidence type="ECO:0000313" key="4">
    <source>
        <dbReference type="Proteomes" id="UP000639772"/>
    </source>
</evidence>
<accession>A0A835RHZ3</accession>
<keyword evidence="2" id="KW-1133">Transmembrane helix</keyword>
<dbReference type="AlphaFoldDB" id="A0A835RHZ3"/>
<comment type="caution">
    <text evidence="3">The sequence shown here is derived from an EMBL/GenBank/DDBJ whole genome shotgun (WGS) entry which is preliminary data.</text>
</comment>
<feature type="transmembrane region" description="Helical" evidence="2">
    <location>
        <begin position="126"/>
        <end position="148"/>
    </location>
</feature>
<evidence type="ECO:0000313" key="3">
    <source>
        <dbReference type="EMBL" id="KAG0486467.1"/>
    </source>
</evidence>
<gene>
    <name evidence="3" type="ORF">HPP92_008562</name>
</gene>
<reference evidence="3 4" key="1">
    <citation type="journal article" date="2020" name="Nat. Food">
        <title>A phased Vanilla planifolia genome enables genetic improvement of flavour and production.</title>
        <authorList>
            <person name="Hasing T."/>
            <person name="Tang H."/>
            <person name="Brym M."/>
            <person name="Khazi F."/>
            <person name="Huang T."/>
            <person name="Chambers A.H."/>
        </authorList>
    </citation>
    <scope>NUCLEOTIDE SEQUENCE [LARGE SCALE GENOMIC DNA]</scope>
    <source>
        <tissue evidence="3">Leaf</tissue>
    </source>
</reference>
<evidence type="ECO:0000256" key="1">
    <source>
        <dbReference type="SAM" id="MobiDB-lite"/>
    </source>
</evidence>
<name>A0A835RHZ3_VANPL</name>